<dbReference type="STRING" id="56723.ENSLBEP00000027345"/>
<sequence>EEQCGFRPGCGISVLLLFHLLAPISYDDLSNLEYLDHESMHLFTNVPRLNRMCKTPVQVHGLNIPEGTIVAIPLNIVHMHPRFWSSPEKFRPERFSKDSGEEVNPYAFMPVGLGPRNCVGMRYAILIVKLVLVRLLQSYSLETCKDTMVRVYSHVLSDCYLKLSL</sequence>
<dbReference type="AlphaFoldDB" id="A0A3Q3N0J6"/>
<dbReference type="GO" id="GO:0008395">
    <property type="term" value="F:steroid hydroxylase activity"/>
    <property type="evidence" value="ECO:0007669"/>
    <property type="project" value="TreeGrafter"/>
</dbReference>
<dbReference type="Proteomes" id="UP000261660">
    <property type="component" value="Unplaced"/>
</dbReference>
<evidence type="ECO:0000313" key="10">
    <source>
        <dbReference type="Proteomes" id="UP000261660"/>
    </source>
</evidence>
<accession>A0A3Q3N0J6</accession>
<dbReference type="InterPro" id="IPR001128">
    <property type="entry name" value="Cyt_P450"/>
</dbReference>
<keyword evidence="10" id="KW-1185">Reference proteome</keyword>
<reference evidence="9" key="1">
    <citation type="submission" date="2025-08" db="UniProtKB">
        <authorList>
            <consortium name="Ensembl"/>
        </authorList>
    </citation>
    <scope>IDENTIFICATION</scope>
</reference>
<comment type="similarity">
    <text evidence="1">Belongs to the cytochrome P450 family.</text>
</comment>
<dbReference type="PANTHER" id="PTHR24302">
    <property type="entry name" value="CYTOCHROME P450 FAMILY 3"/>
    <property type="match status" value="1"/>
</dbReference>
<proteinExistence type="inferred from homology"/>
<evidence type="ECO:0000256" key="8">
    <source>
        <dbReference type="SAM" id="SignalP"/>
    </source>
</evidence>
<dbReference type="SUPFAM" id="SSF48264">
    <property type="entry name" value="Cytochrome P450"/>
    <property type="match status" value="1"/>
</dbReference>
<dbReference type="Pfam" id="PF00067">
    <property type="entry name" value="p450"/>
    <property type="match status" value="1"/>
</dbReference>
<name>A0A3Q3N0J6_9LABR</name>
<feature type="chain" id="PRO_5018785137" description="Cytochrome P450, family 3, subfamily A, polypeptide 65" evidence="8">
    <location>
        <begin position="27"/>
        <end position="165"/>
    </location>
</feature>
<keyword evidence="3 7" id="KW-0479">Metal-binding</keyword>
<dbReference type="PRINTS" id="PR00463">
    <property type="entry name" value="EP450I"/>
</dbReference>
<evidence type="ECO:0000256" key="4">
    <source>
        <dbReference type="ARBA" id="ARBA00023002"/>
    </source>
</evidence>
<feature type="signal peptide" evidence="8">
    <location>
        <begin position="1"/>
        <end position="26"/>
    </location>
</feature>
<dbReference type="GO" id="GO:0016705">
    <property type="term" value="F:oxidoreductase activity, acting on paired donors, with incorporation or reduction of molecular oxygen"/>
    <property type="evidence" value="ECO:0007669"/>
    <property type="project" value="InterPro"/>
</dbReference>
<evidence type="ECO:0000256" key="7">
    <source>
        <dbReference type="PIRSR" id="PIRSR602401-1"/>
    </source>
</evidence>
<dbReference type="InterPro" id="IPR050705">
    <property type="entry name" value="Cytochrome_P450_3A"/>
</dbReference>
<comment type="cofactor">
    <cofactor evidence="7">
        <name>heme</name>
        <dbReference type="ChEBI" id="CHEBI:30413"/>
    </cofactor>
</comment>
<evidence type="ECO:0000256" key="3">
    <source>
        <dbReference type="ARBA" id="ARBA00022723"/>
    </source>
</evidence>
<evidence type="ECO:0000256" key="2">
    <source>
        <dbReference type="ARBA" id="ARBA00022617"/>
    </source>
</evidence>
<dbReference type="Ensembl" id="ENSLBET00000028652.1">
    <property type="protein sequence ID" value="ENSLBEP00000027345.1"/>
    <property type="gene ID" value="ENSLBEG00000020757.1"/>
</dbReference>
<organism evidence="9 10">
    <name type="scientific">Labrus bergylta</name>
    <name type="common">ballan wrasse</name>
    <dbReference type="NCBI Taxonomy" id="56723"/>
    <lineage>
        <taxon>Eukaryota</taxon>
        <taxon>Metazoa</taxon>
        <taxon>Chordata</taxon>
        <taxon>Craniata</taxon>
        <taxon>Vertebrata</taxon>
        <taxon>Euteleostomi</taxon>
        <taxon>Actinopterygii</taxon>
        <taxon>Neopterygii</taxon>
        <taxon>Teleostei</taxon>
        <taxon>Neoteleostei</taxon>
        <taxon>Acanthomorphata</taxon>
        <taxon>Eupercaria</taxon>
        <taxon>Labriformes</taxon>
        <taxon>Labridae</taxon>
        <taxon>Labrus</taxon>
    </lineage>
</organism>
<reference evidence="9" key="2">
    <citation type="submission" date="2025-09" db="UniProtKB">
        <authorList>
            <consortium name="Ensembl"/>
        </authorList>
    </citation>
    <scope>IDENTIFICATION</scope>
</reference>
<feature type="binding site" description="axial binding residue" evidence="7">
    <location>
        <position position="118"/>
    </location>
    <ligand>
        <name>heme</name>
        <dbReference type="ChEBI" id="CHEBI:30413"/>
    </ligand>
    <ligandPart>
        <name>Fe</name>
        <dbReference type="ChEBI" id="CHEBI:18248"/>
    </ligandPart>
</feature>
<keyword evidence="5 7" id="KW-0408">Iron</keyword>
<dbReference type="PANTHER" id="PTHR24302:SF17">
    <property type="entry name" value="CYTOCHROME P450, FAMILY 3, SUBFAMILY C, POLYPEPTIDE 4-RELATED"/>
    <property type="match status" value="1"/>
</dbReference>
<keyword evidence="4" id="KW-0560">Oxidoreductase</keyword>
<evidence type="ECO:0000256" key="1">
    <source>
        <dbReference type="ARBA" id="ARBA00010617"/>
    </source>
</evidence>
<keyword evidence="6" id="KW-0503">Monooxygenase</keyword>
<dbReference type="Gene3D" id="1.10.630.10">
    <property type="entry name" value="Cytochrome P450"/>
    <property type="match status" value="1"/>
</dbReference>
<dbReference type="InterPro" id="IPR002401">
    <property type="entry name" value="Cyt_P450_E_grp-I"/>
</dbReference>
<evidence type="ECO:0008006" key="11">
    <source>
        <dbReference type="Google" id="ProtNLM"/>
    </source>
</evidence>
<dbReference type="InParanoid" id="A0A3Q3N0J6"/>
<keyword evidence="8" id="KW-0732">Signal</keyword>
<dbReference type="GO" id="GO:0005506">
    <property type="term" value="F:iron ion binding"/>
    <property type="evidence" value="ECO:0007669"/>
    <property type="project" value="InterPro"/>
</dbReference>
<keyword evidence="2 7" id="KW-0349">Heme</keyword>
<evidence type="ECO:0000256" key="6">
    <source>
        <dbReference type="ARBA" id="ARBA00023033"/>
    </source>
</evidence>
<dbReference type="InterPro" id="IPR036396">
    <property type="entry name" value="Cyt_P450_sf"/>
</dbReference>
<evidence type="ECO:0000256" key="5">
    <source>
        <dbReference type="ARBA" id="ARBA00023004"/>
    </source>
</evidence>
<dbReference type="GO" id="GO:0020037">
    <property type="term" value="F:heme binding"/>
    <property type="evidence" value="ECO:0007669"/>
    <property type="project" value="InterPro"/>
</dbReference>
<protein>
    <recommendedName>
        <fullName evidence="11">Cytochrome P450, family 3, subfamily A, polypeptide 65</fullName>
    </recommendedName>
</protein>
<evidence type="ECO:0000313" key="9">
    <source>
        <dbReference type="Ensembl" id="ENSLBEP00000027345.1"/>
    </source>
</evidence>
<dbReference type="GeneTree" id="ENSGT00940000170782"/>